<accession>A0A6C0DE34</accession>
<dbReference type="Gene3D" id="3.20.20.140">
    <property type="entry name" value="Metal-dependent hydrolases"/>
    <property type="match status" value="1"/>
</dbReference>
<dbReference type="AlphaFoldDB" id="A0A6C0DE34"/>
<dbReference type="Pfam" id="PF04909">
    <property type="entry name" value="Amidohydro_2"/>
    <property type="match status" value="1"/>
</dbReference>
<reference evidence="2" key="1">
    <citation type="journal article" date="2020" name="Nature">
        <title>Giant virus diversity and host interactions through global metagenomics.</title>
        <authorList>
            <person name="Schulz F."/>
            <person name="Roux S."/>
            <person name="Paez-Espino D."/>
            <person name="Jungbluth S."/>
            <person name="Walsh D.A."/>
            <person name="Denef V.J."/>
            <person name="McMahon K.D."/>
            <person name="Konstantinidis K.T."/>
            <person name="Eloe-Fadrosh E.A."/>
            <person name="Kyrpides N.C."/>
            <person name="Woyke T."/>
        </authorList>
    </citation>
    <scope>NUCLEOTIDE SEQUENCE</scope>
    <source>
        <strain evidence="2">GVMAG-M-3300023174-144</strain>
    </source>
</reference>
<sequence length="359" mass="41773">MIKNKTMKNRKKSQKYKKCSGPITIKNFKKGTPVCCYDRASRTQLSVLDSHLHLRPFGGKPIEFKKFLNILRDSGIIFVQGEGIGQRLPINSSCTYYLDCPGVSVKPSMKSDMYNAQAILDNDMKDLNINLSMTFPDLDKPETILDGMRFLEKEYPGMFRWMGEVNLVKQAIFKNGHKPVSIDKIKHWKPFMKELYEKKYPISIHCDIGNDNEQFKYLPLMLEVLKLYPKNKIVWMHLGLSKQLKNVNVKEHTELLEKLLKENPNLYFDISWNVLYKQVFYDPVKRAPYIELINKYPDRFLPGTDFIAAQSHTGKNYKSDLKETSSILKELNDEAFRKIALGQNYFDLSRSKYNAPPIC</sequence>
<organism evidence="2">
    <name type="scientific">viral metagenome</name>
    <dbReference type="NCBI Taxonomy" id="1070528"/>
    <lineage>
        <taxon>unclassified sequences</taxon>
        <taxon>metagenomes</taxon>
        <taxon>organismal metagenomes</taxon>
    </lineage>
</organism>
<dbReference type="EMBL" id="MN739603">
    <property type="protein sequence ID" value="QHT15226.1"/>
    <property type="molecule type" value="Genomic_DNA"/>
</dbReference>
<dbReference type="GO" id="GO:0016787">
    <property type="term" value="F:hydrolase activity"/>
    <property type="evidence" value="ECO:0007669"/>
    <property type="project" value="InterPro"/>
</dbReference>
<protein>
    <recommendedName>
        <fullName evidence="1">Amidohydrolase-related domain-containing protein</fullName>
    </recommendedName>
</protein>
<name>A0A6C0DE34_9ZZZZ</name>
<feature type="domain" description="Amidohydrolase-related" evidence="1">
    <location>
        <begin position="185"/>
        <end position="340"/>
    </location>
</feature>
<dbReference type="InterPro" id="IPR032466">
    <property type="entry name" value="Metal_Hydrolase"/>
</dbReference>
<proteinExistence type="predicted"/>
<evidence type="ECO:0000313" key="2">
    <source>
        <dbReference type="EMBL" id="QHT15226.1"/>
    </source>
</evidence>
<dbReference type="InterPro" id="IPR006680">
    <property type="entry name" value="Amidohydro-rel"/>
</dbReference>
<evidence type="ECO:0000259" key="1">
    <source>
        <dbReference type="Pfam" id="PF04909"/>
    </source>
</evidence>
<dbReference type="SUPFAM" id="SSF51556">
    <property type="entry name" value="Metallo-dependent hydrolases"/>
    <property type="match status" value="1"/>
</dbReference>